<keyword evidence="4 5" id="KW-0067">ATP-binding</keyword>
<keyword evidence="9" id="KW-1185">Reference proteome</keyword>
<dbReference type="GO" id="GO:0005524">
    <property type="term" value="F:ATP binding"/>
    <property type="evidence" value="ECO:0007669"/>
    <property type="project" value="UniProtKB-UniRule"/>
</dbReference>
<dbReference type="GO" id="GO:0046872">
    <property type="term" value="F:metal ion binding"/>
    <property type="evidence" value="ECO:0007669"/>
    <property type="project" value="InterPro"/>
</dbReference>
<dbReference type="SUPFAM" id="SSF52440">
    <property type="entry name" value="PreATP-grasp domain"/>
    <property type="match status" value="1"/>
</dbReference>
<evidence type="ECO:0000313" key="8">
    <source>
        <dbReference type="EMBL" id="ADU28696.1"/>
    </source>
</evidence>
<dbReference type="PANTHER" id="PTHR11609">
    <property type="entry name" value="PURINE BIOSYNTHESIS PROTEIN 6/7, PUR6/7"/>
    <property type="match status" value="1"/>
</dbReference>
<dbReference type="PANTHER" id="PTHR11609:SF5">
    <property type="entry name" value="PHOSPHORIBOSYLAMINOIMIDAZOLE CARBOXYLASE"/>
    <property type="match status" value="1"/>
</dbReference>
<feature type="binding site" evidence="5">
    <location>
        <position position="192"/>
    </location>
    <ligand>
        <name>ATP</name>
        <dbReference type="ChEBI" id="CHEBI:30616"/>
    </ligand>
</feature>
<dbReference type="Gene3D" id="3.30.1490.20">
    <property type="entry name" value="ATP-grasp fold, A domain"/>
    <property type="match status" value="1"/>
</dbReference>
<protein>
    <recommendedName>
        <fullName evidence="5 6">N5-carboxyaminoimidazole ribonucleotide synthase</fullName>
        <shortName evidence="5 6">N5-CAIR synthase</shortName>
        <ecNumber evidence="5 6">6.3.4.18</ecNumber>
    </recommendedName>
    <alternativeName>
        <fullName evidence="5 6">5-(carboxyamino)imidazole ribonucleotide synthetase</fullName>
    </alternativeName>
</protein>
<evidence type="ECO:0000313" key="9">
    <source>
        <dbReference type="Proteomes" id="UP000001401"/>
    </source>
</evidence>
<organism evidence="8 9">
    <name type="scientific">Evansella cellulosilytica (strain ATCC 21833 / DSM 2522 / FERM P-1141 / JCM 9156 / N-4)</name>
    <name type="common">Bacillus cellulosilyticus</name>
    <dbReference type="NCBI Taxonomy" id="649639"/>
    <lineage>
        <taxon>Bacteria</taxon>
        <taxon>Bacillati</taxon>
        <taxon>Bacillota</taxon>
        <taxon>Bacilli</taxon>
        <taxon>Bacillales</taxon>
        <taxon>Bacillaceae</taxon>
        <taxon>Evansella</taxon>
    </lineage>
</organism>
<dbReference type="PROSITE" id="PS50975">
    <property type="entry name" value="ATP_GRASP"/>
    <property type="match status" value="1"/>
</dbReference>
<dbReference type="Pfam" id="PF22660">
    <property type="entry name" value="RS_preATP-grasp-like"/>
    <property type="match status" value="1"/>
</dbReference>
<dbReference type="Gene3D" id="3.40.50.20">
    <property type="match status" value="1"/>
</dbReference>
<dbReference type="HOGENOM" id="CLU_011534_0_1_9"/>
<dbReference type="InterPro" id="IPR005875">
    <property type="entry name" value="PurK"/>
</dbReference>
<dbReference type="SUPFAM" id="SSF56059">
    <property type="entry name" value="Glutathione synthetase ATP-binding domain-like"/>
    <property type="match status" value="1"/>
</dbReference>
<evidence type="ECO:0000256" key="5">
    <source>
        <dbReference type="HAMAP-Rule" id="MF_01928"/>
    </source>
</evidence>
<reference evidence="8" key="1">
    <citation type="submission" date="2010-12" db="EMBL/GenBank/DDBJ databases">
        <title>Complete sequence of Bacillus cellulosilyticus DSM 2522.</title>
        <authorList>
            <consortium name="US DOE Joint Genome Institute"/>
            <person name="Lucas S."/>
            <person name="Copeland A."/>
            <person name="Lapidus A."/>
            <person name="Cheng J.-F."/>
            <person name="Bruce D."/>
            <person name="Goodwin L."/>
            <person name="Pitluck S."/>
            <person name="Chertkov O."/>
            <person name="Detter J.C."/>
            <person name="Han C."/>
            <person name="Tapia R."/>
            <person name="Land M."/>
            <person name="Hauser L."/>
            <person name="Jeffries C."/>
            <person name="Kyrpides N."/>
            <person name="Ivanova N."/>
            <person name="Mikhailova N."/>
            <person name="Brumm P."/>
            <person name="Mead D."/>
            <person name="Woyke T."/>
        </authorList>
    </citation>
    <scope>NUCLEOTIDE SEQUENCE [LARGE SCALE GENOMIC DNA]</scope>
    <source>
        <strain evidence="8">DSM 2522</strain>
    </source>
</reference>
<dbReference type="Proteomes" id="UP000001401">
    <property type="component" value="Chromosome"/>
</dbReference>
<dbReference type="InterPro" id="IPR013815">
    <property type="entry name" value="ATP_grasp_subdomain_1"/>
</dbReference>
<evidence type="ECO:0000256" key="4">
    <source>
        <dbReference type="ARBA" id="ARBA00022840"/>
    </source>
</evidence>
<dbReference type="FunFam" id="3.40.50.20:FF:000016">
    <property type="entry name" value="N5-carboxyaminoimidazole ribonucleotide synthase"/>
    <property type="match status" value="1"/>
</dbReference>
<comment type="subunit">
    <text evidence="5 6">Homodimer.</text>
</comment>
<feature type="binding site" evidence="5">
    <location>
        <position position="108"/>
    </location>
    <ligand>
        <name>ATP</name>
        <dbReference type="ChEBI" id="CHEBI:30616"/>
    </ligand>
</feature>
<dbReference type="Pfam" id="PF02222">
    <property type="entry name" value="ATP-grasp"/>
    <property type="match status" value="1"/>
</dbReference>
<dbReference type="NCBIfam" id="NF004675">
    <property type="entry name" value="PRK06019.1-1"/>
    <property type="match status" value="1"/>
</dbReference>
<comment type="function">
    <text evidence="5">Catalyzes the ATP-dependent conversion of 5-aminoimidazole ribonucleotide (AIR) and HCO(3)(-) to N5-carboxyaminoimidazole ribonucleotide (N5-CAIR).</text>
</comment>
<dbReference type="GO" id="GO:0004638">
    <property type="term" value="F:phosphoribosylaminoimidazole carboxylase activity"/>
    <property type="evidence" value="ECO:0007669"/>
    <property type="project" value="InterPro"/>
</dbReference>
<feature type="binding site" evidence="5">
    <location>
        <position position="148"/>
    </location>
    <ligand>
        <name>ATP</name>
        <dbReference type="ChEBI" id="CHEBI:30616"/>
    </ligand>
</feature>
<dbReference type="GO" id="GO:0006189">
    <property type="term" value="P:'de novo' IMP biosynthetic process"/>
    <property type="evidence" value="ECO:0007669"/>
    <property type="project" value="UniProtKB-UniRule"/>
</dbReference>
<sequence>MMANWIKPGSTVGILGGGQLGRMMALSAREMGYRVAVLEPTPDSPCGQVADIQIKTAYNDHEGAKKLAENCDVLTYEFENIDASTANWLEENMYLPQGSKLLSITQDRITEKATIASFDIPVVPYRTVDTLVELKSAVEQLHLPAVLKTARGGYDGKGQRVIKQMEDVSAAWEELAGKGPFVLESWLEFEKEISVIVTRSVHGETTTFPIAENIHQNNILHQSIVPARMNSKLEKEAVTIATHLADSLELVGTLAVEMFVGSDGLLYVNELAPRPHNSGHYTINACVTSQFEQHIRAVCGWPLGSTELVKSVVMVNILGEHMPKVMENVTDLKGAKLHLYGKSEAKIGRKMGHVNVLGDNVETILEQIERSPIWK</sequence>
<evidence type="ECO:0000256" key="6">
    <source>
        <dbReference type="RuleBase" id="RU361200"/>
    </source>
</evidence>
<dbReference type="InterPro" id="IPR011761">
    <property type="entry name" value="ATP-grasp"/>
</dbReference>
<comment type="catalytic activity">
    <reaction evidence="5 6">
        <text>5-amino-1-(5-phospho-beta-D-ribosyl)imidazole + hydrogencarbonate + ATP = 5-carboxyamino-1-(5-phospho-D-ribosyl)imidazole + ADP + phosphate + 2 H(+)</text>
        <dbReference type="Rhea" id="RHEA:19317"/>
        <dbReference type="ChEBI" id="CHEBI:15378"/>
        <dbReference type="ChEBI" id="CHEBI:17544"/>
        <dbReference type="ChEBI" id="CHEBI:30616"/>
        <dbReference type="ChEBI" id="CHEBI:43474"/>
        <dbReference type="ChEBI" id="CHEBI:58730"/>
        <dbReference type="ChEBI" id="CHEBI:137981"/>
        <dbReference type="ChEBI" id="CHEBI:456216"/>
        <dbReference type="EC" id="6.3.4.18"/>
    </reaction>
</comment>
<dbReference type="GO" id="GO:0034028">
    <property type="term" value="F:5-(carboxyamino)imidazole ribonucleotide synthase activity"/>
    <property type="evidence" value="ECO:0007669"/>
    <property type="project" value="UniProtKB-UniRule"/>
</dbReference>
<dbReference type="UniPathway" id="UPA00074">
    <property type="reaction ID" value="UER00942"/>
</dbReference>
<dbReference type="NCBIfam" id="NF004679">
    <property type="entry name" value="PRK06019.1-5"/>
    <property type="match status" value="1"/>
</dbReference>
<feature type="binding site" evidence="5">
    <location>
        <position position="215"/>
    </location>
    <ligand>
        <name>ATP</name>
        <dbReference type="ChEBI" id="CHEBI:30616"/>
    </ligand>
</feature>
<dbReference type="InterPro" id="IPR016185">
    <property type="entry name" value="PreATP-grasp_dom_sf"/>
</dbReference>
<dbReference type="EMBL" id="CP002394">
    <property type="protein sequence ID" value="ADU28696.1"/>
    <property type="molecule type" value="Genomic_DNA"/>
</dbReference>
<keyword evidence="3 5" id="KW-0658">Purine biosynthesis</keyword>
<dbReference type="FunFam" id="3.30.1490.20:FF:000015">
    <property type="entry name" value="N5-carboxyaminoimidazole ribonucleotide synthase"/>
    <property type="match status" value="1"/>
</dbReference>
<evidence type="ECO:0000256" key="3">
    <source>
        <dbReference type="ARBA" id="ARBA00022755"/>
    </source>
</evidence>
<feature type="binding site" evidence="5">
    <location>
        <begin position="153"/>
        <end position="159"/>
    </location>
    <ligand>
        <name>ATP</name>
        <dbReference type="ChEBI" id="CHEBI:30616"/>
    </ligand>
</feature>
<keyword evidence="8" id="KW-0456">Lyase</keyword>
<dbReference type="GO" id="GO:0005829">
    <property type="term" value="C:cytosol"/>
    <property type="evidence" value="ECO:0007669"/>
    <property type="project" value="TreeGrafter"/>
</dbReference>
<dbReference type="KEGG" id="bco:Bcell_0414"/>
<keyword evidence="2 5" id="KW-0547">Nucleotide-binding</keyword>
<keyword evidence="1 5" id="KW-0436">Ligase</keyword>
<evidence type="ECO:0000256" key="1">
    <source>
        <dbReference type="ARBA" id="ARBA00022598"/>
    </source>
</evidence>
<feature type="binding site" evidence="5">
    <location>
        <begin position="269"/>
        <end position="270"/>
    </location>
    <ligand>
        <name>ATP</name>
        <dbReference type="ChEBI" id="CHEBI:30616"/>
    </ligand>
</feature>
<evidence type="ECO:0000256" key="2">
    <source>
        <dbReference type="ARBA" id="ARBA00022741"/>
    </source>
</evidence>
<dbReference type="InterPro" id="IPR040686">
    <property type="entry name" value="PurK_C"/>
</dbReference>
<gene>
    <name evidence="5 6" type="primary">purK</name>
    <name evidence="8" type="ordered locus">Bcell_0414</name>
</gene>
<dbReference type="FunFam" id="3.30.470.20:FF:000029">
    <property type="entry name" value="N5-carboxyaminoimidazole ribonucleotide synthase"/>
    <property type="match status" value="1"/>
</dbReference>
<proteinExistence type="inferred from homology"/>
<dbReference type="AlphaFoldDB" id="E6TWL3"/>
<dbReference type="RefSeq" id="WP_013487037.1">
    <property type="nucleotide sequence ID" value="NC_014829.1"/>
</dbReference>
<dbReference type="Gene3D" id="3.30.470.20">
    <property type="entry name" value="ATP-grasp fold, B domain"/>
    <property type="match status" value="1"/>
</dbReference>
<comment type="pathway">
    <text evidence="5 6">Purine metabolism; IMP biosynthesis via de novo pathway; 5-amino-1-(5-phospho-D-ribosyl)imidazole-4-carboxylate from 5-amino-1-(5-phospho-D-ribosyl)imidazole (N5-CAIR route): step 1/2.</text>
</comment>
<dbReference type="STRING" id="649639.Bcell_0414"/>
<comment type="similarity">
    <text evidence="5 6">Belongs to the PurK/PurT family.</text>
</comment>
<dbReference type="HAMAP" id="MF_01928">
    <property type="entry name" value="PurK"/>
    <property type="match status" value="1"/>
</dbReference>
<evidence type="ECO:0000259" key="7">
    <source>
        <dbReference type="PROSITE" id="PS50975"/>
    </source>
</evidence>
<dbReference type="InterPro" id="IPR003135">
    <property type="entry name" value="ATP-grasp_carboxylate-amine"/>
</dbReference>
<dbReference type="NCBIfam" id="NF004676">
    <property type="entry name" value="PRK06019.1-2"/>
    <property type="match status" value="1"/>
</dbReference>
<dbReference type="InterPro" id="IPR054350">
    <property type="entry name" value="PurT/PurK_preATP-grasp"/>
</dbReference>
<dbReference type="NCBIfam" id="TIGR01161">
    <property type="entry name" value="purK"/>
    <property type="match status" value="1"/>
</dbReference>
<dbReference type="eggNOG" id="COG0026">
    <property type="taxonomic scope" value="Bacteria"/>
</dbReference>
<feature type="domain" description="ATP-grasp" evidence="7">
    <location>
        <begin position="112"/>
        <end position="299"/>
    </location>
</feature>
<dbReference type="InterPro" id="IPR011054">
    <property type="entry name" value="Rudment_hybrid_motif"/>
</dbReference>
<dbReference type="EC" id="6.3.4.18" evidence="5 6"/>
<dbReference type="SUPFAM" id="SSF51246">
    <property type="entry name" value="Rudiment single hybrid motif"/>
    <property type="match status" value="1"/>
</dbReference>
<name>E6TWL3_EVAC2</name>
<dbReference type="Pfam" id="PF17769">
    <property type="entry name" value="PurK_C"/>
    <property type="match status" value="1"/>
</dbReference>
<comment type="function">
    <text evidence="6">Catalyzes the ATP-dependent conversion of 5-aminoimidazole ribonucleotide (AIR) and HCO(3)- to N5-carboxyaminoimidazole ribonucleotide (N5-CAIR).</text>
</comment>
<accession>E6TWL3</accession>
<feature type="binding site" evidence="5">
    <location>
        <begin position="184"/>
        <end position="187"/>
    </location>
    <ligand>
        <name>ATP</name>
        <dbReference type="ChEBI" id="CHEBI:30616"/>
    </ligand>
</feature>